<feature type="domain" description="BPL/LPL catalytic" evidence="10">
    <location>
        <begin position="38"/>
        <end position="218"/>
    </location>
</feature>
<dbReference type="NCBIfam" id="TIGR00214">
    <property type="entry name" value="lipB"/>
    <property type="match status" value="1"/>
</dbReference>
<evidence type="ECO:0000256" key="3">
    <source>
        <dbReference type="ARBA" id="ARBA00023315"/>
    </source>
</evidence>
<protein>
    <recommendedName>
        <fullName evidence="5 6">Octanoyltransferase</fullName>
        <ecNumber evidence="5 6">2.3.1.181</ecNumber>
    </recommendedName>
    <alternativeName>
        <fullName evidence="5">Lipoate-protein ligase B</fullName>
    </alternativeName>
    <alternativeName>
        <fullName evidence="5">Lipoyl/octanoyl transferase</fullName>
    </alternativeName>
    <alternativeName>
        <fullName evidence="5">Octanoyl-[acyl-carrier-protein]-protein N-octanoyltransferase</fullName>
    </alternativeName>
</protein>
<evidence type="ECO:0000313" key="13">
    <source>
        <dbReference type="Proteomes" id="UP000273044"/>
    </source>
</evidence>
<feature type="active site" description="Acyl-thioester intermediate" evidence="5 7">
    <location>
        <position position="179"/>
    </location>
</feature>
<evidence type="ECO:0000256" key="2">
    <source>
        <dbReference type="ARBA" id="ARBA00022679"/>
    </source>
</evidence>
<reference evidence="11" key="2">
    <citation type="submission" date="2021-03" db="EMBL/GenBank/DDBJ databases">
        <title>Human Oral Microbial Genomes.</title>
        <authorList>
            <person name="Johnston C.D."/>
            <person name="Chen T."/>
            <person name="Dewhirst F.E."/>
        </authorList>
    </citation>
    <scope>NUCLEOTIDE SEQUENCE</scope>
    <source>
        <strain evidence="11">F0714</strain>
    </source>
</reference>
<dbReference type="UniPathway" id="UPA00538">
    <property type="reaction ID" value="UER00592"/>
</dbReference>
<feature type="site" description="Lowers pKa of active site Cys" evidence="5 9">
    <location>
        <position position="145"/>
    </location>
</feature>
<dbReference type="InterPro" id="IPR045864">
    <property type="entry name" value="aa-tRNA-synth_II/BPL/LPL"/>
</dbReference>
<keyword evidence="3 5" id="KW-0012">Acyltransferase</keyword>
<dbReference type="RefSeq" id="WP_014846291.1">
    <property type="nucleotide sequence ID" value="NZ_CAJZDL010000001.1"/>
</dbReference>
<evidence type="ECO:0000259" key="10">
    <source>
        <dbReference type="PROSITE" id="PS51733"/>
    </source>
</evidence>
<dbReference type="EC" id="2.3.1.181" evidence="5 6"/>
<accession>A0A3N4DJM0</accession>
<dbReference type="GeneID" id="64406663"/>
<feature type="binding site" evidence="5 8">
    <location>
        <begin position="148"/>
        <end position="150"/>
    </location>
    <ligand>
        <name>substrate</name>
    </ligand>
</feature>
<evidence type="ECO:0000256" key="9">
    <source>
        <dbReference type="PIRSR" id="PIRSR016262-3"/>
    </source>
</evidence>
<comment type="function">
    <text evidence="4 5 6">Catalyzes the transfer of endogenously produced octanoic acid from octanoyl-acyl-carrier-protein onto the lipoyl domains of lipoate-dependent enzymes. Lipoyl-ACP can also act as a substrate although octanoyl-ACP is likely to be the physiological substrate.</text>
</comment>
<evidence type="ECO:0000256" key="8">
    <source>
        <dbReference type="PIRSR" id="PIRSR016262-2"/>
    </source>
</evidence>
<proteinExistence type="inferred from homology"/>
<dbReference type="EMBL" id="CP072385">
    <property type="protein sequence ID" value="QUC10071.1"/>
    <property type="molecule type" value="Genomic_DNA"/>
</dbReference>
<dbReference type="Pfam" id="PF21948">
    <property type="entry name" value="LplA-B_cat"/>
    <property type="match status" value="1"/>
</dbReference>
<evidence type="ECO:0000313" key="11">
    <source>
        <dbReference type="EMBL" id="QUC10071.1"/>
    </source>
</evidence>
<comment type="catalytic activity">
    <reaction evidence="5 6">
        <text>octanoyl-[ACP] + L-lysyl-[protein] = N(6)-octanoyl-L-lysyl-[protein] + holo-[ACP] + H(+)</text>
        <dbReference type="Rhea" id="RHEA:17665"/>
        <dbReference type="Rhea" id="RHEA-COMP:9636"/>
        <dbReference type="Rhea" id="RHEA-COMP:9685"/>
        <dbReference type="Rhea" id="RHEA-COMP:9752"/>
        <dbReference type="Rhea" id="RHEA-COMP:9928"/>
        <dbReference type="ChEBI" id="CHEBI:15378"/>
        <dbReference type="ChEBI" id="CHEBI:29969"/>
        <dbReference type="ChEBI" id="CHEBI:64479"/>
        <dbReference type="ChEBI" id="CHEBI:78463"/>
        <dbReference type="ChEBI" id="CHEBI:78809"/>
        <dbReference type="EC" id="2.3.1.181"/>
    </reaction>
</comment>
<comment type="miscellaneous">
    <text evidence="5">In the reaction, the free carboxyl group of octanoic acid is attached via an amide linkage to the epsilon-amino group of a specific lysine residue of lipoyl domains of lipoate-dependent enzymes.</text>
</comment>
<dbReference type="EMBL" id="LR134406">
    <property type="protein sequence ID" value="VEH69905.1"/>
    <property type="molecule type" value="Genomic_DNA"/>
</dbReference>
<comment type="similarity">
    <text evidence="5 6">Belongs to the LipB family.</text>
</comment>
<evidence type="ECO:0000256" key="5">
    <source>
        <dbReference type="HAMAP-Rule" id="MF_00013"/>
    </source>
</evidence>
<gene>
    <name evidence="5 12" type="primary">lipB</name>
    <name evidence="11" type="ORF">J5A53_09630</name>
    <name evidence="12" type="ORF">NCTC12967_01185</name>
</gene>
<dbReference type="GO" id="GO:0033819">
    <property type="term" value="F:lipoyl(octanoyl) transferase activity"/>
    <property type="evidence" value="ECO:0007669"/>
    <property type="project" value="UniProtKB-EC"/>
</dbReference>
<reference evidence="12 13" key="1">
    <citation type="submission" date="2018-12" db="EMBL/GenBank/DDBJ databases">
        <authorList>
            <consortium name="Pathogen Informatics"/>
        </authorList>
    </citation>
    <scope>NUCLEOTIDE SEQUENCE [LARGE SCALE GENOMIC DNA]</scope>
    <source>
        <strain evidence="12 13">NCTC12967</strain>
    </source>
</reference>
<dbReference type="AlphaFoldDB" id="A0A3N4DJM0"/>
<dbReference type="HAMAP" id="MF_00013">
    <property type="entry name" value="LipB"/>
    <property type="match status" value="1"/>
</dbReference>
<sequence length="220" mass="24321">MFAMLTFEYRGLGTEHFRSDYRESWDYQRRVHAEVAAGKRPGHVILLEHEPVYTAGRATLPEERPFDGTPVVDVDRGGKITWHGPGQLTGYPILPLPDGVGVVDPIRRFEDAVVDLLTDYGLDGRRVTGRTGVWLPASGGRPERKICAIGIRVARRTTMHGFALNVLPNQEAFGNIVPCGISDAGVTSLAEELPGNWDVATVAHDLEPHLRGHLVAFEHW</sequence>
<evidence type="ECO:0000256" key="6">
    <source>
        <dbReference type="PIRNR" id="PIRNR016262"/>
    </source>
</evidence>
<evidence type="ECO:0000256" key="7">
    <source>
        <dbReference type="PIRSR" id="PIRSR016262-1"/>
    </source>
</evidence>
<evidence type="ECO:0000256" key="1">
    <source>
        <dbReference type="ARBA" id="ARBA00004821"/>
    </source>
</evidence>
<dbReference type="NCBIfam" id="NF010925">
    <property type="entry name" value="PRK14345.1"/>
    <property type="match status" value="1"/>
</dbReference>
<dbReference type="Proteomes" id="UP000677180">
    <property type="component" value="Chromosome"/>
</dbReference>
<keyword evidence="2 5" id="KW-0808">Transferase</keyword>
<feature type="binding site" evidence="5 8">
    <location>
        <begin position="161"/>
        <end position="163"/>
    </location>
    <ligand>
        <name>substrate</name>
    </ligand>
</feature>
<dbReference type="InterPro" id="IPR004143">
    <property type="entry name" value="BPL_LPL_catalytic"/>
</dbReference>
<dbReference type="InterPro" id="IPR020605">
    <property type="entry name" value="Octanoyltransferase_CS"/>
</dbReference>
<dbReference type="PROSITE" id="PS51733">
    <property type="entry name" value="BPL_LPL_CATALYTIC"/>
    <property type="match status" value="1"/>
</dbReference>
<dbReference type="PANTHER" id="PTHR10993:SF7">
    <property type="entry name" value="LIPOYLTRANSFERASE 2, MITOCHONDRIAL-RELATED"/>
    <property type="match status" value="1"/>
</dbReference>
<dbReference type="PROSITE" id="PS01313">
    <property type="entry name" value="LIPB"/>
    <property type="match status" value="1"/>
</dbReference>
<dbReference type="InterPro" id="IPR000544">
    <property type="entry name" value="Octanoyltransferase"/>
</dbReference>
<dbReference type="OMA" id="GEVTYHC"/>
<organism evidence="12 13">
    <name type="scientific">Arachnia propionica</name>
    <dbReference type="NCBI Taxonomy" id="1750"/>
    <lineage>
        <taxon>Bacteria</taxon>
        <taxon>Bacillati</taxon>
        <taxon>Actinomycetota</taxon>
        <taxon>Actinomycetes</taxon>
        <taxon>Propionibacteriales</taxon>
        <taxon>Propionibacteriaceae</taxon>
        <taxon>Arachnia</taxon>
    </lineage>
</organism>
<dbReference type="PANTHER" id="PTHR10993">
    <property type="entry name" value="OCTANOYLTRANSFERASE"/>
    <property type="match status" value="1"/>
</dbReference>
<evidence type="ECO:0000256" key="4">
    <source>
        <dbReference type="ARBA" id="ARBA00024732"/>
    </source>
</evidence>
<comment type="pathway">
    <text evidence="1 5 6">Protein modification; protein lipoylation via endogenous pathway; protein N(6)-(lipoyl)lysine from octanoyl-[acyl-carrier-protein]: step 1/2.</text>
</comment>
<dbReference type="PIRSF" id="PIRSF016262">
    <property type="entry name" value="LPLase"/>
    <property type="match status" value="1"/>
</dbReference>
<dbReference type="Gene3D" id="3.30.930.10">
    <property type="entry name" value="Bira Bifunctional Protein, Domain 2"/>
    <property type="match status" value="1"/>
</dbReference>
<dbReference type="CDD" id="cd16444">
    <property type="entry name" value="LipB"/>
    <property type="match status" value="1"/>
</dbReference>
<evidence type="ECO:0000313" key="12">
    <source>
        <dbReference type="EMBL" id="VEH69905.1"/>
    </source>
</evidence>
<comment type="subcellular location">
    <subcellularLocation>
        <location evidence="5">Cytoplasm</location>
    </subcellularLocation>
</comment>
<name>A0A3N4DJM0_9ACTN</name>
<keyword evidence="5" id="KW-0963">Cytoplasm</keyword>
<dbReference type="OrthoDB" id="9787061at2"/>
<dbReference type="GO" id="GO:0005737">
    <property type="term" value="C:cytoplasm"/>
    <property type="evidence" value="ECO:0007669"/>
    <property type="project" value="UniProtKB-SubCell"/>
</dbReference>
<dbReference type="Proteomes" id="UP000273044">
    <property type="component" value="Chromosome"/>
</dbReference>
<keyword evidence="13" id="KW-1185">Reference proteome</keyword>
<dbReference type="SUPFAM" id="SSF55681">
    <property type="entry name" value="Class II aaRS and biotin synthetases"/>
    <property type="match status" value="1"/>
</dbReference>
<feature type="binding site" evidence="5 8">
    <location>
        <begin position="76"/>
        <end position="83"/>
    </location>
    <ligand>
        <name>substrate</name>
    </ligand>
</feature>
<dbReference type="GO" id="GO:0009249">
    <property type="term" value="P:protein lipoylation"/>
    <property type="evidence" value="ECO:0007669"/>
    <property type="project" value="InterPro"/>
</dbReference>